<feature type="compositionally biased region" description="Basic and acidic residues" evidence="1">
    <location>
        <begin position="149"/>
        <end position="167"/>
    </location>
</feature>
<dbReference type="EMBL" id="JAIBSC010000303">
    <property type="protein sequence ID" value="KAH1891828.1"/>
    <property type="molecule type" value="Genomic_DNA"/>
</dbReference>
<reference evidence="2" key="1">
    <citation type="submission" date="2021-08" db="EMBL/GenBank/DDBJ databases">
        <title>Global Aspergillus fumigatus from environmental and clinical sources.</title>
        <authorList>
            <person name="Barber A."/>
            <person name="Sae-Ong T."/>
        </authorList>
    </citation>
    <scope>NUCLEOTIDE SEQUENCE</scope>
    <source>
        <strain evidence="2">NRZ-2016-071</strain>
    </source>
</reference>
<feature type="compositionally biased region" description="Basic residues" evidence="1">
    <location>
        <begin position="59"/>
        <end position="68"/>
    </location>
</feature>
<sequence>MLGSSAGAGPGAQGLPGGRRNGGPAEATRTGPHAGDPVRSPSRALAGCGIRPSGGGSRPRGHAHKGRLPRGGSPRESGYQDWPAANDPQTPSVPGTKRPPGFGHPSDVGSRAFLSTAQSGPGTGARRMSRGSRARPLLDAPNPVDSLDDPTRDAARRPLESRNHGWDGRLPPFLKRGPTEGTCAPPVTERRPAWQGRSGRRRARTPPEVTRLSPST</sequence>
<comment type="caution">
    <text evidence="2">The sequence shown here is derived from an EMBL/GenBank/DDBJ whole genome shotgun (WGS) entry which is preliminary data.</text>
</comment>
<feature type="region of interest" description="Disordered" evidence="1">
    <location>
        <begin position="1"/>
        <end position="216"/>
    </location>
</feature>
<protein>
    <submittedName>
        <fullName evidence="2">Uncharacterized protein</fullName>
    </submittedName>
</protein>
<gene>
    <name evidence="2" type="ORF">KXV57_004841</name>
</gene>
<dbReference type="Proteomes" id="UP000813423">
    <property type="component" value="Unassembled WGS sequence"/>
</dbReference>
<accession>A0A9P8SMW1</accession>
<proteinExistence type="predicted"/>
<dbReference type="AlphaFoldDB" id="A0A9P8SMW1"/>
<name>A0A9P8SMW1_ASPFM</name>
<organism evidence="2 3">
    <name type="scientific">Aspergillus fumigatus</name>
    <name type="common">Neosartorya fumigata</name>
    <dbReference type="NCBI Taxonomy" id="746128"/>
    <lineage>
        <taxon>Eukaryota</taxon>
        <taxon>Fungi</taxon>
        <taxon>Dikarya</taxon>
        <taxon>Ascomycota</taxon>
        <taxon>Pezizomycotina</taxon>
        <taxon>Eurotiomycetes</taxon>
        <taxon>Eurotiomycetidae</taxon>
        <taxon>Eurotiales</taxon>
        <taxon>Aspergillaceae</taxon>
        <taxon>Aspergillus</taxon>
        <taxon>Aspergillus subgen. Fumigati</taxon>
    </lineage>
</organism>
<evidence type="ECO:0000313" key="3">
    <source>
        <dbReference type="Proteomes" id="UP000813423"/>
    </source>
</evidence>
<evidence type="ECO:0000313" key="2">
    <source>
        <dbReference type="EMBL" id="KAH1891828.1"/>
    </source>
</evidence>
<feature type="compositionally biased region" description="Gly residues" evidence="1">
    <location>
        <begin position="1"/>
        <end position="21"/>
    </location>
</feature>
<evidence type="ECO:0000256" key="1">
    <source>
        <dbReference type="SAM" id="MobiDB-lite"/>
    </source>
</evidence>